<name>A0ABN9LPB8_9NEOB</name>
<dbReference type="PANTHER" id="PTHR21301:SF12">
    <property type="match status" value="1"/>
</dbReference>
<proteinExistence type="predicted"/>
<protein>
    <submittedName>
        <fullName evidence="1">Uncharacterized protein</fullName>
    </submittedName>
</protein>
<accession>A0ABN9LPB8</accession>
<comment type="caution">
    <text evidence="1">The sequence shown here is derived from an EMBL/GenBank/DDBJ whole genome shotgun (WGS) entry which is preliminary data.</text>
</comment>
<dbReference type="EMBL" id="CAUEEQ010023413">
    <property type="protein sequence ID" value="CAJ0945048.1"/>
    <property type="molecule type" value="Genomic_DNA"/>
</dbReference>
<sequence>MPIVASTDSILSPIAIYLEKILTPLIQSSKSFLLDTGSILEVLRGLSNIPPNALLVSLDFGNFSLSKIDIDQTNLCIELLTLVLSSNHFIFQDEFYLQIRGTAMGYNLALPYANCYMADFEESKIYPNNLYCENVLLWKRYINNIFCIRGRTLESLLSFFDLLNSSWPGINLTM</sequence>
<gene>
    <name evidence="1" type="ORF">RIMI_LOCUS10712961</name>
</gene>
<reference evidence="1" key="1">
    <citation type="submission" date="2023-07" db="EMBL/GenBank/DDBJ databases">
        <authorList>
            <person name="Stuckert A."/>
        </authorList>
    </citation>
    <scope>NUCLEOTIDE SEQUENCE</scope>
</reference>
<dbReference type="Proteomes" id="UP001176940">
    <property type="component" value="Unassembled WGS sequence"/>
</dbReference>
<keyword evidence="2" id="KW-1185">Reference proteome</keyword>
<evidence type="ECO:0000313" key="2">
    <source>
        <dbReference type="Proteomes" id="UP001176940"/>
    </source>
</evidence>
<organism evidence="1 2">
    <name type="scientific">Ranitomeya imitator</name>
    <name type="common">mimic poison frog</name>
    <dbReference type="NCBI Taxonomy" id="111125"/>
    <lineage>
        <taxon>Eukaryota</taxon>
        <taxon>Metazoa</taxon>
        <taxon>Chordata</taxon>
        <taxon>Craniata</taxon>
        <taxon>Vertebrata</taxon>
        <taxon>Euteleostomi</taxon>
        <taxon>Amphibia</taxon>
        <taxon>Batrachia</taxon>
        <taxon>Anura</taxon>
        <taxon>Neobatrachia</taxon>
        <taxon>Hyloidea</taxon>
        <taxon>Dendrobatidae</taxon>
        <taxon>Dendrobatinae</taxon>
        <taxon>Ranitomeya</taxon>
    </lineage>
</organism>
<evidence type="ECO:0000313" key="1">
    <source>
        <dbReference type="EMBL" id="CAJ0945048.1"/>
    </source>
</evidence>
<dbReference type="PANTHER" id="PTHR21301">
    <property type="entry name" value="REVERSE TRANSCRIPTASE"/>
    <property type="match status" value="1"/>
</dbReference>